<evidence type="ECO:0000313" key="3">
    <source>
        <dbReference type="Proteomes" id="UP000551758"/>
    </source>
</evidence>
<evidence type="ECO:0000256" key="1">
    <source>
        <dbReference type="SAM" id="MobiDB-lite"/>
    </source>
</evidence>
<organism evidence="2 3">
    <name type="scientific">Diceros bicornis minor</name>
    <name type="common">South-central black rhinoceros</name>
    <dbReference type="NCBI Taxonomy" id="77932"/>
    <lineage>
        <taxon>Eukaryota</taxon>
        <taxon>Metazoa</taxon>
        <taxon>Chordata</taxon>
        <taxon>Craniata</taxon>
        <taxon>Vertebrata</taxon>
        <taxon>Euteleostomi</taxon>
        <taxon>Mammalia</taxon>
        <taxon>Eutheria</taxon>
        <taxon>Laurasiatheria</taxon>
        <taxon>Perissodactyla</taxon>
        <taxon>Rhinocerotidae</taxon>
        <taxon>Diceros</taxon>
    </lineage>
</organism>
<proteinExistence type="predicted"/>
<evidence type="ECO:0000313" key="2">
    <source>
        <dbReference type="EMBL" id="KAF5920225.1"/>
    </source>
</evidence>
<feature type="compositionally biased region" description="Low complexity" evidence="1">
    <location>
        <begin position="8"/>
        <end position="26"/>
    </location>
</feature>
<name>A0A7J7EWS1_DICBM</name>
<dbReference type="Proteomes" id="UP000551758">
    <property type="component" value="Unassembled WGS sequence"/>
</dbReference>
<dbReference type="AlphaFoldDB" id="A0A7J7EWS1"/>
<sequence length="61" mass="6730">MASTPLNQSESDGSSSQEEEGPSTSQALPETESFPRNLLDDKVADLVEFLLLNIKFISFRI</sequence>
<comment type="caution">
    <text evidence="2">The sequence shown here is derived from an EMBL/GenBank/DDBJ whole genome shotgun (WGS) entry which is preliminary data.</text>
</comment>
<feature type="region of interest" description="Disordered" evidence="1">
    <location>
        <begin position="1"/>
        <end position="33"/>
    </location>
</feature>
<dbReference type="EMBL" id="JACDTQ010002147">
    <property type="protein sequence ID" value="KAF5920225.1"/>
    <property type="molecule type" value="Genomic_DNA"/>
</dbReference>
<accession>A0A7J7EWS1</accession>
<gene>
    <name evidence="2" type="ORF">HPG69_014502</name>
</gene>
<keyword evidence="3" id="KW-1185">Reference proteome</keyword>
<reference evidence="2 3" key="1">
    <citation type="journal article" date="2020" name="Mol. Biol. Evol.">
        <title>Interspecific Gene Flow and the Evolution of Specialization in Black and White Rhinoceros.</title>
        <authorList>
            <person name="Moodley Y."/>
            <person name="Westbury M.V."/>
            <person name="Russo I.M."/>
            <person name="Gopalakrishnan S."/>
            <person name="Rakotoarivelo A."/>
            <person name="Olsen R.A."/>
            <person name="Prost S."/>
            <person name="Tunstall T."/>
            <person name="Ryder O.A."/>
            <person name="Dalen L."/>
            <person name="Bruford M.W."/>
        </authorList>
    </citation>
    <scope>NUCLEOTIDE SEQUENCE [LARGE SCALE GENOMIC DNA]</scope>
    <source>
        <strain evidence="2">SBR-YM</strain>
        <tissue evidence="2">Skin</tissue>
    </source>
</reference>
<protein>
    <submittedName>
        <fullName evidence="2">Uncharacterized protein</fullName>
    </submittedName>
</protein>